<gene>
    <name evidence="2" type="ORF">AGERDE_LOCUS11580</name>
</gene>
<sequence>MPTPEFLDLKTVKKFWDQNQNKSQSKTSQSHKKKETENIIQMIAD</sequence>
<dbReference type="AlphaFoldDB" id="A0A9N9H7Z0"/>
<accession>A0A9N9H7Z0</accession>
<reference evidence="2" key="1">
    <citation type="submission" date="2021-06" db="EMBL/GenBank/DDBJ databases">
        <authorList>
            <person name="Kallberg Y."/>
            <person name="Tangrot J."/>
            <person name="Rosling A."/>
        </authorList>
    </citation>
    <scope>NUCLEOTIDE SEQUENCE</scope>
    <source>
        <strain evidence="2">MT106</strain>
    </source>
</reference>
<organism evidence="2 3">
    <name type="scientific">Ambispora gerdemannii</name>
    <dbReference type="NCBI Taxonomy" id="144530"/>
    <lineage>
        <taxon>Eukaryota</taxon>
        <taxon>Fungi</taxon>
        <taxon>Fungi incertae sedis</taxon>
        <taxon>Mucoromycota</taxon>
        <taxon>Glomeromycotina</taxon>
        <taxon>Glomeromycetes</taxon>
        <taxon>Archaeosporales</taxon>
        <taxon>Ambisporaceae</taxon>
        <taxon>Ambispora</taxon>
    </lineage>
</organism>
<feature type="region of interest" description="Disordered" evidence="1">
    <location>
        <begin position="17"/>
        <end position="45"/>
    </location>
</feature>
<keyword evidence="3" id="KW-1185">Reference proteome</keyword>
<evidence type="ECO:0000256" key="1">
    <source>
        <dbReference type="SAM" id="MobiDB-lite"/>
    </source>
</evidence>
<protein>
    <submittedName>
        <fullName evidence="2">11458_t:CDS:1</fullName>
    </submittedName>
</protein>
<evidence type="ECO:0000313" key="2">
    <source>
        <dbReference type="EMBL" id="CAG8655482.1"/>
    </source>
</evidence>
<feature type="compositionally biased region" description="Low complexity" evidence="1">
    <location>
        <begin position="18"/>
        <end position="28"/>
    </location>
</feature>
<comment type="caution">
    <text evidence="2">The sequence shown here is derived from an EMBL/GenBank/DDBJ whole genome shotgun (WGS) entry which is preliminary data.</text>
</comment>
<proteinExistence type="predicted"/>
<dbReference type="EMBL" id="CAJVPL010005194">
    <property type="protein sequence ID" value="CAG8655482.1"/>
    <property type="molecule type" value="Genomic_DNA"/>
</dbReference>
<feature type="non-terminal residue" evidence="2">
    <location>
        <position position="45"/>
    </location>
</feature>
<dbReference type="Proteomes" id="UP000789831">
    <property type="component" value="Unassembled WGS sequence"/>
</dbReference>
<name>A0A9N9H7Z0_9GLOM</name>
<evidence type="ECO:0000313" key="3">
    <source>
        <dbReference type="Proteomes" id="UP000789831"/>
    </source>
</evidence>